<dbReference type="InterPro" id="IPR013252">
    <property type="entry name" value="Ndc80_Spc24"/>
</dbReference>
<comment type="subunit">
    <text evidence="10">Component of the NDC80 complex.</text>
</comment>
<accession>A0A0C9UM51</accession>
<keyword evidence="7 10" id="KW-0539">Nucleus</keyword>
<evidence type="ECO:0000313" key="13">
    <source>
        <dbReference type="Proteomes" id="UP000054279"/>
    </source>
</evidence>
<dbReference type="PANTHER" id="PTHR22142">
    <property type="match status" value="1"/>
</dbReference>
<evidence type="ECO:0000256" key="11">
    <source>
        <dbReference type="SAM" id="Coils"/>
    </source>
</evidence>
<gene>
    <name evidence="12" type="ORF">M422DRAFT_47619</name>
</gene>
<keyword evidence="3 10" id="KW-0132">Cell division</keyword>
<dbReference type="GO" id="GO:0008017">
    <property type="term" value="F:microtubule binding"/>
    <property type="evidence" value="ECO:0007669"/>
    <property type="project" value="TreeGrafter"/>
</dbReference>
<dbReference type="Pfam" id="PF08286">
    <property type="entry name" value="Spc24"/>
    <property type="match status" value="1"/>
</dbReference>
<evidence type="ECO:0000256" key="10">
    <source>
        <dbReference type="RuleBase" id="RU368011"/>
    </source>
</evidence>
<organism evidence="12 13">
    <name type="scientific">Sphaerobolus stellatus (strain SS14)</name>
    <dbReference type="NCBI Taxonomy" id="990650"/>
    <lineage>
        <taxon>Eukaryota</taxon>
        <taxon>Fungi</taxon>
        <taxon>Dikarya</taxon>
        <taxon>Basidiomycota</taxon>
        <taxon>Agaricomycotina</taxon>
        <taxon>Agaricomycetes</taxon>
        <taxon>Phallomycetidae</taxon>
        <taxon>Geastrales</taxon>
        <taxon>Sphaerobolaceae</taxon>
        <taxon>Sphaerobolus</taxon>
    </lineage>
</organism>
<keyword evidence="2 10" id="KW-0158">Chromosome</keyword>
<keyword evidence="9 10" id="KW-0137">Centromere</keyword>
<evidence type="ECO:0000256" key="8">
    <source>
        <dbReference type="ARBA" id="ARBA00023306"/>
    </source>
</evidence>
<evidence type="ECO:0000256" key="9">
    <source>
        <dbReference type="ARBA" id="ARBA00023328"/>
    </source>
</evidence>
<dbReference type="GO" id="GO:0005634">
    <property type="term" value="C:nucleus"/>
    <property type="evidence" value="ECO:0007669"/>
    <property type="project" value="UniProtKB-SubCell"/>
</dbReference>
<dbReference type="GO" id="GO:0031262">
    <property type="term" value="C:Ndc80 complex"/>
    <property type="evidence" value="ECO:0007669"/>
    <property type="project" value="TreeGrafter"/>
</dbReference>
<keyword evidence="4 10" id="KW-0498">Mitosis</keyword>
<dbReference type="EMBL" id="KN837119">
    <property type="protein sequence ID" value="KIJ44143.1"/>
    <property type="molecule type" value="Genomic_DNA"/>
</dbReference>
<keyword evidence="8 10" id="KW-0131">Cell cycle</keyword>
<dbReference type="Proteomes" id="UP000054279">
    <property type="component" value="Unassembled WGS sequence"/>
</dbReference>
<dbReference type="AlphaFoldDB" id="A0A0C9UM51"/>
<proteinExistence type="inferred from homology"/>
<protein>
    <recommendedName>
        <fullName evidence="10">Kinetochore protein Spc24</fullName>
    </recommendedName>
</protein>
<evidence type="ECO:0000313" key="12">
    <source>
        <dbReference type="EMBL" id="KIJ44143.1"/>
    </source>
</evidence>
<sequence length="190" mass="21536">MSWLSPLEIIARLNDIIDPEQDYVMITEAEEFMKSKAAVRLKATEESRAQISSLNREVQKAKLSATRPPGVPNEKEHIAMMNELEDQRLQFGKMINDGEGLLASKEAELMRLREEERALEDKDVASDHDLDSTALRLQICRSLGFEPVMKDGNVVKILVRSESNEVHTVSFKDGKSEQDHTQLLWELASS</sequence>
<evidence type="ECO:0000256" key="1">
    <source>
        <dbReference type="ARBA" id="ARBA00007804"/>
    </source>
</evidence>
<dbReference type="CDD" id="cd11565">
    <property type="entry name" value="RWD_Spc24"/>
    <property type="match status" value="1"/>
</dbReference>
<evidence type="ECO:0000256" key="3">
    <source>
        <dbReference type="ARBA" id="ARBA00022618"/>
    </source>
</evidence>
<reference evidence="12 13" key="1">
    <citation type="submission" date="2014-06" db="EMBL/GenBank/DDBJ databases">
        <title>Evolutionary Origins and Diversification of the Mycorrhizal Mutualists.</title>
        <authorList>
            <consortium name="DOE Joint Genome Institute"/>
            <consortium name="Mycorrhizal Genomics Consortium"/>
            <person name="Kohler A."/>
            <person name="Kuo A."/>
            <person name="Nagy L.G."/>
            <person name="Floudas D."/>
            <person name="Copeland A."/>
            <person name="Barry K.W."/>
            <person name="Cichocki N."/>
            <person name="Veneault-Fourrey C."/>
            <person name="LaButti K."/>
            <person name="Lindquist E.A."/>
            <person name="Lipzen A."/>
            <person name="Lundell T."/>
            <person name="Morin E."/>
            <person name="Murat C."/>
            <person name="Riley R."/>
            <person name="Ohm R."/>
            <person name="Sun H."/>
            <person name="Tunlid A."/>
            <person name="Henrissat B."/>
            <person name="Grigoriev I.V."/>
            <person name="Hibbett D.S."/>
            <person name="Martin F."/>
        </authorList>
    </citation>
    <scope>NUCLEOTIDE SEQUENCE [LARGE SCALE GENOMIC DNA]</scope>
    <source>
        <strain evidence="12 13">SS14</strain>
    </source>
</reference>
<comment type="function">
    <text evidence="10">Acts as a component of the essential kinetochore-associated NDC80 complex, which is required for chromosome segregation and spindle checkpoint activity.</text>
</comment>
<name>A0A0C9UM51_SPHS4</name>
<feature type="coiled-coil region" evidence="11">
    <location>
        <begin position="95"/>
        <end position="122"/>
    </location>
</feature>
<evidence type="ECO:0000256" key="5">
    <source>
        <dbReference type="ARBA" id="ARBA00022838"/>
    </source>
</evidence>
<dbReference type="HOGENOM" id="CLU_108108_1_0_1"/>
<evidence type="ECO:0000256" key="7">
    <source>
        <dbReference type="ARBA" id="ARBA00023242"/>
    </source>
</evidence>
<dbReference type="OrthoDB" id="3344830at2759"/>
<keyword evidence="13" id="KW-1185">Reference proteome</keyword>
<comment type="subcellular location">
    <subcellularLocation>
        <location evidence="10">Nucleus</location>
    </subcellularLocation>
    <subcellularLocation>
        <location evidence="10">Chromosome</location>
        <location evidence="10">Centromere</location>
        <location evidence="10">Kinetochore</location>
    </subcellularLocation>
</comment>
<dbReference type="GO" id="GO:0007059">
    <property type="term" value="P:chromosome segregation"/>
    <property type="evidence" value="ECO:0007669"/>
    <property type="project" value="TreeGrafter"/>
</dbReference>
<dbReference type="PANTHER" id="PTHR22142:SF2">
    <property type="entry name" value="KINETOCHORE PROTEIN SPC24"/>
    <property type="match status" value="1"/>
</dbReference>
<comment type="similarity">
    <text evidence="1 10">Belongs to the SPC24 family.</text>
</comment>
<keyword evidence="6 11" id="KW-0175">Coiled coil</keyword>
<dbReference type="GO" id="GO:0051301">
    <property type="term" value="P:cell division"/>
    <property type="evidence" value="ECO:0007669"/>
    <property type="project" value="UniProtKB-UniRule"/>
</dbReference>
<evidence type="ECO:0000256" key="4">
    <source>
        <dbReference type="ARBA" id="ARBA00022776"/>
    </source>
</evidence>
<keyword evidence="5 10" id="KW-0995">Kinetochore</keyword>
<evidence type="ECO:0000256" key="2">
    <source>
        <dbReference type="ARBA" id="ARBA00022454"/>
    </source>
</evidence>
<evidence type="ECO:0000256" key="6">
    <source>
        <dbReference type="ARBA" id="ARBA00023054"/>
    </source>
</evidence>